<evidence type="ECO:0000313" key="4">
    <source>
        <dbReference type="Proteomes" id="UP001160130"/>
    </source>
</evidence>
<keyword evidence="3" id="KW-0418">Kinase</keyword>
<feature type="region of interest" description="Disordered" evidence="1">
    <location>
        <begin position="32"/>
        <end position="56"/>
    </location>
</feature>
<sequence length="56" mass="5795">MKKYGFAAVIATGLSAAVLGLAAPAMAEPVSPVGPTYTVDNHDQTNTTNGWVDRAF</sequence>
<organism evidence="3 4">
    <name type="scientific">Mycolicibacterium frederiksbergense</name>
    <dbReference type="NCBI Taxonomy" id="117567"/>
    <lineage>
        <taxon>Bacteria</taxon>
        <taxon>Bacillati</taxon>
        <taxon>Actinomycetota</taxon>
        <taxon>Actinomycetes</taxon>
        <taxon>Mycobacteriales</taxon>
        <taxon>Mycobacteriaceae</taxon>
        <taxon>Mycolicibacterium</taxon>
    </lineage>
</organism>
<proteinExistence type="predicted"/>
<protein>
    <submittedName>
        <fullName evidence="3">Carbamate kinase</fullName>
    </submittedName>
</protein>
<feature type="chain" id="PRO_5047373520" evidence="2">
    <location>
        <begin position="28"/>
        <end position="56"/>
    </location>
</feature>
<keyword evidence="4" id="KW-1185">Reference proteome</keyword>
<dbReference type="GO" id="GO:0016301">
    <property type="term" value="F:kinase activity"/>
    <property type="evidence" value="ECO:0007669"/>
    <property type="project" value="UniProtKB-KW"/>
</dbReference>
<reference evidence="3 4" key="1">
    <citation type="submission" date="2023-04" db="EMBL/GenBank/DDBJ databases">
        <title>Forest soil microbial communities from Buena Vista Peninsula, Colon Province, Panama.</title>
        <authorList>
            <person name="Bouskill N."/>
        </authorList>
    </citation>
    <scope>NUCLEOTIDE SEQUENCE [LARGE SCALE GENOMIC DNA]</scope>
    <source>
        <strain evidence="3 4">AC80</strain>
    </source>
</reference>
<evidence type="ECO:0000256" key="1">
    <source>
        <dbReference type="SAM" id="MobiDB-lite"/>
    </source>
</evidence>
<accession>A0ABT6KUV7</accession>
<dbReference type="Proteomes" id="UP001160130">
    <property type="component" value="Unassembled WGS sequence"/>
</dbReference>
<comment type="caution">
    <text evidence="3">The sequence shown here is derived from an EMBL/GenBank/DDBJ whole genome shotgun (WGS) entry which is preliminary data.</text>
</comment>
<dbReference type="EMBL" id="JARXVE010000002">
    <property type="protein sequence ID" value="MDH6194504.1"/>
    <property type="molecule type" value="Genomic_DNA"/>
</dbReference>
<dbReference type="RefSeq" id="WP_280831192.1">
    <property type="nucleotide sequence ID" value="NZ_JARXVE010000002.1"/>
</dbReference>
<evidence type="ECO:0000313" key="3">
    <source>
        <dbReference type="EMBL" id="MDH6194504.1"/>
    </source>
</evidence>
<name>A0ABT6KUV7_9MYCO</name>
<keyword evidence="3" id="KW-0808">Transferase</keyword>
<feature type="signal peptide" evidence="2">
    <location>
        <begin position="1"/>
        <end position="27"/>
    </location>
</feature>
<keyword evidence="2" id="KW-0732">Signal</keyword>
<evidence type="ECO:0000256" key="2">
    <source>
        <dbReference type="SAM" id="SignalP"/>
    </source>
</evidence>
<gene>
    <name evidence="3" type="ORF">M2272_001133</name>
</gene>